<dbReference type="NCBIfam" id="TIGR01418">
    <property type="entry name" value="PEP_synth"/>
    <property type="match status" value="1"/>
</dbReference>
<dbReference type="NCBIfam" id="NF005057">
    <property type="entry name" value="PRK06464.1"/>
    <property type="match status" value="1"/>
</dbReference>
<dbReference type="PATRIC" id="fig|1286635.3.peg.1020"/>
<name>S0FZ21_9BACT</name>
<evidence type="ECO:0000256" key="12">
    <source>
        <dbReference type="ARBA" id="ARBA00022842"/>
    </source>
</evidence>
<keyword evidence="8 15" id="KW-0479">Metal-binding</keyword>
<dbReference type="Gene3D" id="3.20.20.60">
    <property type="entry name" value="Phosphoenolpyruvate-binding domains"/>
    <property type="match status" value="1"/>
</dbReference>
<dbReference type="GO" id="GO:0046872">
    <property type="term" value="F:metal ion binding"/>
    <property type="evidence" value="ECO:0007669"/>
    <property type="project" value="UniProtKB-KW"/>
</dbReference>
<dbReference type="GO" id="GO:0008986">
    <property type="term" value="F:pyruvate, water dikinase activity"/>
    <property type="evidence" value="ECO:0007669"/>
    <property type="project" value="UniProtKB-EC"/>
</dbReference>
<dbReference type="SUPFAM" id="SSF51621">
    <property type="entry name" value="Phosphoenolpyruvate/pyruvate domain"/>
    <property type="match status" value="1"/>
</dbReference>
<dbReference type="PROSITE" id="PS00370">
    <property type="entry name" value="PEP_ENZYMES_PHOS_SITE"/>
    <property type="match status" value="1"/>
</dbReference>
<dbReference type="InterPro" id="IPR023151">
    <property type="entry name" value="PEP_util_CS"/>
</dbReference>
<dbReference type="InterPro" id="IPR000121">
    <property type="entry name" value="PEP_util_C"/>
</dbReference>
<keyword evidence="10 15" id="KW-0418">Kinase</keyword>
<comment type="function">
    <text evidence="2 15">Catalyzes the phosphorylation of pyruvate to phosphoenolpyruvate.</text>
</comment>
<dbReference type="RefSeq" id="WP_006964602.1">
    <property type="nucleotide sequence ID" value="NZ_APJX01000002.1"/>
</dbReference>
<evidence type="ECO:0000256" key="10">
    <source>
        <dbReference type="ARBA" id="ARBA00022777"/>
    </source>
</evidence>
<dbReference type="PANTHER" id="PTHR43030:SF1">
    <property type="entry name" value="PHOSPHOENOLPYRUVATE SYNTHASE"/>
    <property type="match status" value="1"/>
</dbReference>
<dbReference type="UniPathway" id="UPA00138"/>
<dbReference type="InterPro" id="IPR040442">
    <property type="entry name" value="Pyrv_kinase-like_dom_sf"/>
</dbReference>
<dbReference type="Pfam" id="PF01326">
    <property type="entry name" value="PPDK_N"/>
    <property type="match status" value="1"/>
</dbReference>
<feature type="domain" description="PEP-utilising enzyme C-terminal" evidence="18">
    <location>
        <begin position="480"/>
        <end position="792"/>
    </location>
</feature>
<comment type="similarity">
    <text evidence="4 15">Belongs to the PEP-utilizing enzyme family.</text>
</comment>
<dbReference type="AlphaFoldDB" id="S0FZ21"/>
<dbReference type="Pfam" id="PF00391">
    <property type="entry name" value="PEP-utilizers"/>
    <property type="match status" value="1"/>
</dbReference>
<comment type="pathway">
    <text evidence="3 15">Carbohydrate biosynthesis; gluconeogenesis.</text>
</comment>
<evidence type="ECO:0000256" key="5">
    <source>
        <dbReference type="ARBA" id="ARBA00011996"/>
    </source>
</evidence>
<keyword evidence="19" id="KW-0670">Pyruvate</keyword>
<dbReference type="InterPro" id="IPR006319">
    <property type="entry name" value="PEP_synth"/>
</dbReference>
<gene>
    <name evidence="19" type="primary">ppsA</name>
    <name evidence="19" type="ORF">Dpo_2c00560</name>
</gene>
<evidence type="ECO:0000259" key="18">
    <source>
        <dbReference type="Pfam" id="PF02896"/>
    </source>
</evidence>
<dbReference type="EMBL" id="APJX01000002">
    <property type="protein sequence ID" value="EMS80368.1"/>
    <property type="molecule type" value="Genomic_DNA"/>
</dbReference>
<dbReference type="GO" id="GO:0005524">
    <property type="term" value="F:ATP binding"/>
    <property type="evidence" value="ECO:0007669"/>
    <property type="project" value="UniProtKB-KW"/>
</dbReference>
<feature type="domain" description="PEP-utilising enzyme mobile" evidence="16">
    <location>
        <begin position="388"/>
        <end position="458"/>
    </location>
</feature>
<evidence type="ECO:0000313" key="19">
    <source>
        <dbReference type="EMBL" id="EMS80368.1"/>
    </source>
</evidence>
<keyword evidence="7 15" id="KW-0808">Transferase</keyword>
<keyword evidence="11 15" id="KW-0067">ATP-binding</keyword>
<dbReference type="SUPFAM" id="SSF52009">
    <property type="entry name" value="Phosphohistidine domain"/>
    <property type="match status" value="1"/>
</dbReference>
<evidence type="ECO:0000259" key="16">
    <source>
        <dbReference type="Pfam" id="PF00391"/>
    </source>
</evidence>
<dbReference type="PROSITE" id="PS00742">
    <property type="entry name" value="PEP_ENZYMES_2"/>
    <property type="match status" value="1"/>
</dbReference>
<evidence type="ECO:0000256" key="8">
    <source>
        <dbReference type="ARBA" id="ARBA00022723"/>
    </source>
</evidence>
<reference evidence="19 20" key="1">
    <citation type="journal article" date="2013" name="Genome Announc.">
        <title>Draft Genome Sequence of Desulfotignum phosphitoxidans DSM 13687 Strain FiPS-3.</title>
        <authorList>
            <person name="Poehlein A."/>
            <person name="Daniel R."/>
            <person name="Simeonova D.D."/>
        </authorList>
    </citation>
    <scope>NUCLEOTIDE SEQUENCE [LARGE SCALE GENOMIC DNA]</scope>
    <source>
        <strain evidence="19 20">DSM 13687</strain>
    </source>
</reference>
<dbReference type="InterPro" id="IPR013815">
    <property type="entry name" value="ATP_grasp_subdomain_1"/>
</dbReference>
<dbReference type="GO" id="GO:0006094">
    <property type="term" value="P:gluconeogenesis"/>
    <property type="evidence" value="ECO:0007669"/>
    <property type="project" value="UniProtKB-UniPathway"/>
</dbReference>
<evidence type="ECO:0000256" key="1">
    <source>
        <dbReference type="ARBA" id="ARBA00001946"/>
    </source>
</evidence>
<evidence type="ECO:0000256" key="9">
    <source>
        <dbReference type="ARBA" id="ARBA00022741"/>
    </source>
</evidence>
<evidence type="ECO:0000256" key="6">
    <source>
        <dbReference type="ARBA" id="ARBA00021623"/>
    </source>
</evidence>
<dbReference type="InterPro" id="IPR036637">
    <property type="entry name" value="Phosphohistidine_dom_sf"/>
</dbReference>
<keyword evidence="12 15" id="KW-0460">Magnesium</keyword>
<keyword evidence="9 15" id="KW-0547">Nucleotide-binding</keyword>
<sequence>MNTAKQDNYVRWFEDLNSEDVGRVGGKNASLGEMVRALKKKDIRVPDGFATTTTAFWAFIEKNQLQDKITKLLKTYQQKKASLQKTGQAIRNLFNQGEMPGDVAQAIFSAYKDLAGRYNVKEVDVAARSSATAEDMPKASFAGQQESFLNVTGEKALLTACKKCFASLFTDRAISYREEKGFDHMKVALSVGIQKMVRSDLAGSGVLFTLDTDSGFPDVILINAAWGLGENVVQGTVNPDQYTVFKPFLGKEGIDPIIEKTRGSKEKKMVYAKTKPTKNLNTSKEERESFVLTNREIMQLARWGVEIEKHYDTPMDIEWAKDGEQGDLFIVQARPETVQSQKTVGNMKTYTLTQDPGERLVTGLGIGQAIAPGKVSVIKSAQQIDQFQTGAVLVTTMTDPDWVPIMKRAAAIVTDQGGRTSHAAIVSRELGIPAIVGAEDATQILKQDQAVTVSCAKGDKGHVYAGKLEFETKDLNLEDIPETKTRIMLNIGTPEAAMRWWKLPCKGVGLARMEYLINNVIKIHPLALARFDTVEDKDVRDKIEKLTWEYEDKTEYFVELLARGIAVIAASRYPHQVIVRMSDFKTNEYADLIGGSQFEPGEENPMLGWRGASRYYSEDYQDGFALECRAIRRVREDMGFTNVTIMIPFCRTPAEADKVMDVLDKNGLRRGEKDLQVYIMAEIPTNILEAPAFAERFDGFSIGSNDLTQLTLGIGRDSEKLAPLFDESEASVKILIRSLIESAHKAGRKVGICGEAPSNDTEFAAFLVEAGIDSISLQPDSVLQVIRRVAEMEQN</sequence>
<protein>
    <recommendedName>
        <fullName evidence="6 15">Phosphoenolpyruvate synthase</fullName>
        <shortName evidence="15">PEP synthase</shortName>
        <ecNumber evidence="5 15">2.7.9.2</ecNumber>
    </recommendedName>
    <alternativeName>
        <fullName evidence="13 15">Pyruvate, water dikinase</fullName>
    </alternativeName>
</protein>
<dbReference type="Gene3D" id="3.30.470.20">
    <property type="entry name" value="ATP-grasp fold, B domain"/>
    <property type="match status" value="1"/>
</dbReference>
<dbReference type="PIRSF" id="PIRSF000854">
    <property type="entry name" value="PEP_synthase"/>
    <property type="match status" value="1"/>
</dbReference>
<evidence type="ECO:0000256" key="4">
    <source>
        <dbReference type="ARBA" id="ARBA00007837"/>
    </source>
</evidence>
<organism evidence="19 20">
    <name type="scientific">Desulfotignum phosphitoxidans DSM 13687</name>
    <dbReference type="NCBI Taxonomy" id="1286635"/>
    <lineage>
        <taxon>Bacteria</taxon>
        <taxon>Pseudomonadati</taxon>
        <taxon>Thermodesulfobacteriota</taxon>
        <taxon>Desulfobacteria</taxon>
        <taxon>Desulfobacterales</taxon>
        <taxon>Desulfobacteraceae</taxon>
        <taxon>Desulfotignum</taxon>
    </lineage>
</organism>
<dbReference type="EC" id="2.7.9.2" evidence="5 15"/>
<dbReference type="InterPro" id="IPR002192">
    <property type="entry name" value="PPDK_AMP/ATP-bd"/>
</dbReference>
<evidence type="ECO:0000259" key="17">
    <source>
        <dbReference type="Pfam" id="PF01326"/>
    </source>
</evidence>
<evidence type="ECO:0000313" key="20">
    <source>
        <dbReference type="Proteomes" id="UP000014216"/>
    </source>
</evidence>
<dbReference type="InterPro" id="IPR018274">
    <property type="entry name" value="PEP_util_AS"/>
</dbReference>
<dbReference type="SUPFAM" id="SSF56059">
    <property type="entry name" value="Glutathione synthetase ATP-binding domain-like"/>
    <property type="match status" value="1"/>
</dbReference>
<dbReference type="Proteomes" id="UP000014216">
    <property type="component" value="Unassembled WGS sequence"/>
</dbReference>
<feature type="domain" description="Pyruvate phosphate dikinase AMP/ATP-binding" evidence="17">
    <location>
        <begin position="23"/>
        <end position="348"/>
    </location>
</feature>
<keyword evidence="20" id="KW-1185">Reference proteome</keyword>
<evidence type="ECO:0000256" key="13">
    <source>
        <dbReference type="ARBA" id="ARBA00033470"/>
    </source>
</evidence>
<dbReference type="Gene3D" id="3.50.30.10">
    <property type="entry name" value="Phosphohistidine domain"/>
    <property type="match status" value="1"/>
</dbReference>
<evidence type="ECO:0000256" key="15">
    <source>
        <dbReference type="PIRNR" id="PIRNR000854"/>
    </source>
</evidence>
<evidence type="ECO:0000256" key="3">
    <source>
        <dbReference type="ARBA" id="ARBA00004742"/>
    </source>
</evidence>
<comment type="catalytic activity">
    <reaction evidence="14 15">
        <text>pyruvate + ATP + H2O = phosphoenolpyruvate + AMP + phosphate + 2 H(+)</text>
        <dbReference type="Rhea" id="RHEA:11364"/>
        <dbReference type="ChEBI" id="CHEBI:15361"/>
        <dbReference type="ChEBI" id="CHEBI:15377"/>
        <dbReference type="ChEBI" id="CHEBI:15378"/>
        <dbReference type="ChEBI" id="CHEBI:30616"/>
        <dbReference type="ChEBI" id="CHEBI:43474"/>
        <dbReference type="ChEBI" id="CHEBI:58702"/>
        <dbReference type="ChEBI" id="CHEBI:456215"/>
        <dbReference type="EC" id="2.7.9.2"/>
    </reaction>
</comment>
<comment type="caution">
    <text evidence="19">The sequence shown here is derived from an EMBL/GenBank/DDBJ whole genome shotgun (WGS) entry which is preliminary data.</text>
</comment>
<dbReference type="Gene3D" id="3.30.1490.20">
    <property type="entry name" value="ATP-grasp fold, A domain"/>
    <property type="match status" value="1"/>
</dbReference>
<dbReference type="InterPro" id="IPR015813">
    <property type="entry name" value="Pyrv/PenolPyrv_kinase-like_dom"/>
</dbReference>
<evidence type="ECO:0000256" key="2">
    <source>
        <dbReference type="ARBA" id="ARBA00002988"/>
    </source>
</evidence>
<evidence type="ECO:0000256" key="7">
    <source>
        <dbReference type="ARBA" id="ARBA00022679"/>
    </source>
</evidence>
<dbReference type="FunFam" id="3.30.1490.20:FF:000010">
    <property type="entry name" value="Phosphoenolpyruvate synthase"/>
    <property type="match status" value="1"/>
</dbReference>
<dbReference type="OrthoDB" id="9765468at2"/>
<evidence type="ECO:0000256" key="11">
    <source>
        <dbReference type="ARBA" id="ARBA00022840"/>
    </source>
</evidence>
<dbReference type="FunFam" id="3.30.470.20:FF:000017">
    <property type="entry name" value="Phosphoenolpyruvate synthase"/>
    <property type="match status" value="1"/>
</dbReference>
<comment type="cofactor">
    <cofactor evidence="1 15">
        <name>Mg(2+)</name>
        <dbReference type="ChEBI" id="CHEBI:18420"/>
    </cofactor>
</comment>
<evidence type="ECO:0000256" key="14">
    <source>
        <dbReference type="ARBA" id="ARBA00047700"/>
    </source>
</evidence>
<accession>S0FZ21</accession>
<dbReference type="PANTHER" id="PTHR43030">
    <property type="entry name" value="PHOSPHOENOLPYRUVATE SYNTHASE"/>
    <property type="match status" value="1"/>
</dbReference>
<dbReference type="InterPro" id="IPR008279">
    <property type="entry name" value="PEP-util_enz_mobile_dom"/>
</dbReference>
<proteinExistence type="inferred from homology"/>
<dbReference type="Pfam" id="PF02896">
    <property type="entry name" value="PEP-utilizers_C"/>
    <property type="match status" value="1"/>
</dbReference>